<keyword evidence="4 12" id="KW-0548">Nucleotidyltransferase</keyword>
<dbReference type="Pfam" id="PF13662">
    <property type="entry name" value="Toprim_4"/>
    <property type="match status" value="1"/>
</dbReference>
<feature type="domain" description="Toprim" evidence="16">
    <location>
        <begin position="257"/>
        <end position="339"/>
    </location>
</feature>
<dbReference type="GO" id="GO:0003899">
    <property type="term" value="F:DNA-directed RNA polymerase activity"/>
    <property type="evidence" value="ECO:0007669"/>
    <property type="project" value="UniProtKB-UniRule"/>
</dbReference>
<dbReference type="InterPro" id="IPR006171">
    <property type="entry name" value="TOPRIM_dom"/>
</dbReference>
<evidence type="ECO:0000256" key="14">
    <source>
        <dbReference type="SAM" id="Coils"/>
    </source>
</evidence>
<evidence type="ECO:0000256" key="6">
    <source>
        <dbReference type="ARBA" id="ARBA00022723"/>
    </source>
</evidence>
<dbReference type="InterPro" id="IPR037068">
    <property type="entry name" value="DNA_primase_core_N_sf"/>
</dbReference>
<comment type="caution">
    <text evidence="17">The sequence shown here is derived from an EMBL/GenBank/DDBJ whole genome shotgun (WGS) entry which is preliminary data.</text>
</comment>
<feature type="coiled-coil region" evidence="14">
    <location>
        <begin position="585"/>
        <end position="612"/>
    </location>
</feature>
<evidence type="ECO:0000256" key="1">
    <source>
        <dbReference type="ARBA" id="ARBA00022478"/>
    </source>
</evidence>
<dbReference type="GO" id="GO:0005737">
    <property type="term" value="C:cytoplasm"/>
    <property type="evidence" value="ECO:0007669"/>
    <property type="project" value="TreeGrafter"/>
</dbReference>
<feature type="region of interest" description="Disordered" evidence="15">
    <location>
        <begin position="426"/>
        <end position="450"/>
    </location>
</feature>
<comment type="similarity">
    <text evidence="12 13">Belongs to the DnaG primase family.</text>
</comment>
<keyword evidence="1 12" id="KW-0240">DNA-directed RNA polymerase</keyword>
<dbReference type="InterPro" id="IPR036977">
    <property type="entry name" value="DNA_primase_Znf_CHC2"/>
</dbReference>
<dbReference type="SMART" id="SM00493">
    <property type="entry name" value="TOPRIM"/>
    <property type="match status" value="1"/>
</dbReference>
<comment type="subunit">
    <text evidence="12">Monomer. Interacts with DnaB.</text>
</comment>
<dbReference type="EMBL" id="VWPL01000007">
    <property type="protein sequence ID" value="KAA5602378.1"/>
    <property type="molecule type" value="Genomic_DNA"/>
</dbReference>
<dbReference type="InterPro" id="IPR050219">
    <property type="entry name" value="DnaG_primase"/>
</dbReference>
<evidence type="ECO:0000256" key="12">
    <source>
        <dbReference type="HAMAP-Rule" id="MF_00974"/>
    </source>
</evidence>
<dbReference type="PIRSF" id="PIRSF002811">
    <property type="entry name" value="DnaG"/>
    <property type="match status" value="1"/>
</dbReference>
<evidence type="ECO:0000259" key="16">
    <source>
        <dbReference type="PROSITE" id="PS50880"/>
    </source>
</evidence>
<evidence type="ECO:0000313" key="17">
    <source>
        <dbReference type="EMBL" id="KAA5602378.1"/>
    </source>
</evidence>
<evidence type="ECO:0000256" key="4">
    <source>
        <dbReference type="ARBA" id="ARBA00022695"/>
    </source>
</evidence>
<evidence type="ECO:0000256" key="2">
    <source>
        <dbReference type="ARBA" id="ARBA00022515"/>
    </source>
</evidence>
<dbReference type="CDD" id="cd03364">
    <property type="entry name" value="TOPRIM_DnaG_primases"/>
    <property type="match status" value="1"/>
</dbReference>
<accession>A0A5M6I3K3</accession>
<dbReference type="Pfam" id="PF01807">
    <property type="entry name" value="Zn_ribbon_DnaG"/>
    <property type="match status" value="1"/>
</dbReference>
<dbReference type="FunFam" id="3.40.1360.10:FF:000002">
    <property type="entry name" value="DNA primase"/>
    <property type="match status" value="1"/>
</dbReference>
<comment type="cofactor">
    <cofactor evidence="13">
        <name>Zn(2+)</name>
        <dbReference type="ChEBI" id="CHEBI:29105"/>
    </cofactor>
    <text evidence="13">Binds 1 zinc ion per monomer.</text>
</comment>
<sequence length="649" mass="70380">MRFSPQILDEIRSRLRVSDVVGRKVKLARAGREFKGLSPFNAEKSPSFFVNDQKGFYHDFSSGKHGDIFTFLMDVEGLSFPEAVERLAAEAGVSLPKPSADEAAKEVRRRTLHEVMELACRFFEHALQGRIGARARGYLADRGLTPATQQRFRLGFAPDDRSALKQHLAEAGVPIPDMVEAGLLIAGDDIPVPFDRFRDRVMFPILDLKGRVIAFGGRALSKDAPAKYLNSPETPLFHKGSMLYNGGPARAAAHDGARVIAVEGYIDVIAMVTAGFEATVAPLGTALTEDQLTALWRMSPEPILCFDGDKAGLRAAFRAVDLALPRLEPGKSLAFAVLPEGQDPDDLVRSGGRAAVEAILAQARPLADMLWERESQDAQIDTPERRAALEARLASVLGTIADERVRRHYRDDLAARTTLLFQRSGEAAGRPPGAWRGRGGLPGPRQIRRPNGSLVRLMPTATEIAPRGSSLKLSALVRGAAAAIPTREALVLSIFLAHPWLLANHAEELAELEFAHRDCDRLRRALLDAAAEDVPADAAALAAALAGLGATDALERVRRAVTHTADWPARPEAAPADVEACWTHVVGLHHKKRTLSRELREAEEAHAKTQDEGSLAWLRDVQARLAAIEGTEALIEGFGAASGRASRGF</sequence>
<keyword evidence="2 12" id="KW-0639">Primosome</keyword>
<keyword evidence="18" id="KW-1185">Reference proteome</keyword>
<dbReference type="PANTHER" id="PTHR30313">
    <property type="entry name" value="DNA PRIMASE"/>
    <property type="match status" value="1"/>
</dbReference>
<evidence type="ECO:0000256" key="15">
    <source>
        <dbReference type="SAM" id="MobiDB-lite"/>
    </source>
</evidence>
<evidence type="ECO:0000256" key="11">
    <source>
        <dbReference type="ARBA" id="ARBA00023163"/>
    </source>
</evidence>
<evidence type="ECO:0000256" key="3">
    <source>
        <dbReference type="ARBA" id="ARBA00022679"/>
    </source>
</evidence>
<dbReference type="FunFam" id="3.90.580.10:FF:000001">
    <property type="entry name" value="DNA primase"/>
    <property type="match status" value="1"/>
</dbReference>
<keyword evidence="8 13" id="KW-0862">Zinc</keyword>
<dbReference type="InterPro" id="IPR030846">
    <property type="entry name" value="DnaG_bac"/>
</dbReference>
<dbReference type="Gene3D" id="3.40.1360.10">
    <property type="match status" value="1"/>
</dbReference>
<dbReference type="GO" id="GO:0000428">
    <property type="term" value="C:DNA-directed RNA polymerase complex"/>
    <property type="evidence" value="ECO:0007669"/>
    <property type="project" value="UniProtKB-KW"/>
</dbReference>
<name>A0A5M6I3K3_9HYPH</name>
<dbReference type="OrthoDB" id="9803773at2"/>
<evidence type="ECO:0000256" key="9">
    <source>
        <dbReference type="ARBA" id="ARBA00022842"/>
    </source>
</evidence>
<dbReference type="EC" id="2.7.7.101" evidence="12"/>
<dbReference type="PROSITE" id="PS50880">
    <property type="entry name" value="TOPRIM"/>
    <property type="match status" value="1"/>
</dbReference>
<dbReference type="HAMAP" id="MF_00974">
    <property type="entry name" value="DNA_primase_DnaG"/>
    <property type="match status" value="1"/>
</dbReference>
<dbReference type="NCBIfam" id="TIGR01391">
    <property type="entry name" value="dnaG"/>
    <property type="match status" value="1"/>
</dbReference>
<keyword evidence="5 12" id="KW-0235">DNA replication</keyword>
<dbReference type="Proteomes" id="UP000323886">
    <property type="component" value="Unassembled WGS sequence"/>
</dbReference>
<dbReference type="Pfam" id="PF08275">
    <property type="entry name" value="DNAG_N"/>
    <property type="match status" value="1"/>
</dbReference>
<evidence type="ECO:0000256" key="10">
    <source>
        <dbReference type="ARBA" id="ARBA00023125"/>
    </source>
</evidence>
<evidence type="ECO:0000256" key="8">
    <source>
        <dbReference type="ARBA" id="ARBA00022833"/>
    </source>
</evidence>
<dbReference type="SUPFAM" id="SSF57783">
    <property type="entry name" value="Zinc beta-ribbon"/>
    <property type="match status" value="1"/>
</dbReference>
<evidence type="ECO:0000313" key="18">
    <source>
        <dbReference type="Proteomes" id="UP000323886"/>
    </source>
</evidence>
<dbReference type="AlphaFoldDB" id="A0A5M6I3K3"/>
<protein>
    <recommendedName>
        <fullName evidence="12 13">DNA primase</fullName>
        <ecNumber evidence="12">2.7.7.101</ecNumber>
    </recommendedName>
</protein>
<reference evidence="17 18" key="1">
    <citation type="submission" date="2019-09" db="EMBL/GenBank/DDBJ databases">
        <title>Draft Whole-Genome sequence of Blastochloris sulfoviridis DSM 729.</title>
        <authorList>
            <person name="Meyer T.E."/>
            <person name="Kyndt J.A."/>
        </authorList>
    </citation>
    <scope>NUCLEOTIDE SEQUENCE [LARGE SCALE GENOMIC DNA]</scope>
    <source>
        <strain evidence="17 18">DSM 729</strain>
    </source>
</reference>
<dbReference type="SUPFAM" id="SSF56731">
    <property type="entry name" value="DNA primase core"/>
    <property type="match status" value="1"/>
</dbReference>
<gene>
    <name evidence="12" type="primary">dnaG</name>
    <name evidence="17" type="ORF">F1193_05615</name>
</gene>
<dbReference type="Pfam" id="PF10410">
    <property type="entry name" value="DnaB_bind"/>
    <property type="match status" value="1"/>
</dbReference>
<evidence type="ECO:0000256" key="5">
    <source>
        <dbReference type="ARBA" id="ARBA00022705"/>
    </source>
</evidence>
<dbReference type="GO" id="GO:0006269">
    <property type="term" value="P:DNA replication, synthesis of primer"/>
    <property type="evidence" value="ECO:0007669"/>
    <property type="project" value="UniProtKB-UniRule"/>
</dbReference>
<keyword evidence="3 12" id="KW-0808">Transferase</keyword>
<dbReference type="InterPro" id="IPR002694">
    <property type="entry name" value="Znf_CHC2"/>
</dbReference>
<dbReference type="GO" id="GO:1990077">
    <property type="term" value="C:primosome complex"/>
    <property type="evidence" value="ECO:0007669"/>
    <property type="project" value="UniProtKB-KW"/>
</dbReference>
<dbReference type="FunFam" id="3.90.980.10:FF:000001">
    <property type="entry name" value="DNA primase"/>
    <property type="match status" value="1"/>
</dbReference>
<dbReference type="InterPro" id="IPR034151">
    <property type="entry name" value="TOPRIM_DnaG_bac"/>
</dbReference>
<comment type="function">
    <text evidence="12 13">RNA polymerase that catalyzes the synthesis of short RNA molecules used as primers for DNA polymerase during DNA replication.</text>
</comment>
<keyword evidence="6 13" id="KW-0479">Metal-binding</keyword>
<comment type="catalytic activity">
    <reaction evidence="12">
        <text>ssDNA + n NTP = ssDNA/pppN(pN)n-1 hybrid + (n-1) diphosphate.</text>
        <dbReference type="EC" id="2.7.7.101"/>
    </reaction>
</comment>
<dbReference type="Gene3D" id="3.90.580.10">
    <property type="entry name" value="Zinc finger, CHC2-type domain"/>
    <property type="match status" value="1"/>
</dbReference>
<dbReference type="SMART" id="SM00400">
    <property type="entry name" value="ZnF_CHCC"/>
    <property type="match status" value="1"/>
</dbReference>
<keyword evidence="14" id="KW-0175">Coiled coil</keyword>
<dbReference type="GO" id="GO:0008270">
    <property type="term" value="F:zinc ion binding"/>
    <property type="evidence" value="ECO:0007669"/>
    <property type="project" value="UniProtKB-KW"/>
</dbReference>
<keyword evidence="10 12" id="KW-0238">DNA-binding</keyword>
<organism evidence="17 18">
    <name type="scientific">Blastochloris sulfoviridis</name>
    <dbReference type="NCBI Taxonomy" id="50712"/>
    <lineage>
        <taxon>Bacteria</taxon>
        <taxon>Pseudomonadati</taxon>
        <taxon>Pseudomonadota</taxon>
        <taxon>Alphaproteobacteria</taxon>
        <taxon>Hyphomicrobiales</taxon>
        <taxon>Blastochloridaceae</taxon>
        <taxon>Blastochloris</taxon>
    </lineage>
</organism>
<dbReference type="Gene3D" id="3.90.980.10">
    <property type="entry name" value="DNA primase, catalytic core, N-terminal domain"/>
    <property type="match status" value="1"/>
</dbReference>
<dbReference type="InterPro" id="IPR013264">
    <property type="entry name" value="DNAG_N"/>
</dbReference>
<keyword evidence="11 12" id="KW-0804">Transcription</keyword>
<proteinExistence type="inferred from homology"/>
<evidence type="ECO:0000256" key="7">
    <source>
        <dbReference type="ARBA" id="ARBA00022771"/>
    </source>
</evidence>
<dbReference type="PANTHER" id="PTHR30313:SF2">
    <property type="entry name" value="DNA PRIMASE"/>
    <property type="match status" value="1"/>
</dbReference>
<keyword evidence="7" id="KW-0863">Zinc-finger</keyword>
<keyword evidence="9" id="KW-0460">Magnesium</keyword>
<dbReference type="GO" id="GO:0003677">
    <property type="term" value="F:DNA binding"/>
    <property type="evidence" value="ECO:0007669"/>
    <property type="project" value="UniProtKB-KW"/>
</dbReference>
<dbReference type="InterPro" id="IPR006295">
    <property type="entry name" value="DNA_primase_DnaG"/>
</dbReference>
<comment type="caution">
    <text evidence="12">Lacks conserved residue(s) required for the propagation of feature annotation.</text>
</comment>
<dbReference type="InterPro" id="IPR019475">
    <property type="entry name" value="DNA_primase_DnaB-bd"/>
</dbReference>
<evidence type="ECO:0000256" key="13">
    <source>
        <dbReference type="PIRNR" id="PIRNR002811"/>
    </source>
</evidence>
<dbReference type="RefSeq" id="WP_150096703.1">
    <property type="nucleotide sequence ID" value="NZ_VWPL01000007.1"/>
</dbReference>